<gene>
    <name evidence="1" type="ORF">L0C25_00290</name>
</gene>
<dbReference type="RefSeq" id="WP_271634378.1">
    <property type="nucleotide sequence ID" value="NZ_CP094970.1"/>
</dbReference>
<evidence type="ECO:0000313" key="2">
    <source>
        <dbReference type="Proteomes" id="UP001164390"/>
    </source>
</evidence>
<dbReference type="EMBL" id="CP094970">
    <property type="protein sequence ID" value="UYM05562.1"/>
    <property type="molecule type" value="Genomic_DNA"/>
</dbReference>
<organism evidence="1 2">
    <name type="scientific">Solicola gregarius</name>
    <dbReference type="NCBI Taxonomy" id="2908642"/>
    <lineage>
        <taxon>Bacteria</taxon>
        <taxon>Bacillati</taxon>
        <taxon>Actinomycetota</taxon>
        <taxon>Actinomycetes</taxon>
        <taxon>Propionibacteriales</taxon>
        <taxon>Nocardioidaceae</taxon>
        <taxon>Solicola</taxon>
    </lineage>
</organism>
<protein>
    <submittedName>
        <fullName evidence="1">Uncharacterized protein</fullName>
    </submittedName>
</protein>
<evidence type="ECO:0000313" key="1">
    <source>
        <dbReference type="EMBL" id="UYM05562.1"/>
    </source>
</evidence>
<accession>A0AA46YKJ2</accession>
<dbReference type="KEGG" id="sgrg:L0C25_00290"/>
<proteinExistence type="predicted"/>
<name>A0AA46YKJ2_9ACTN</name>
<sequence>MAISRHEINKDVLQQSAEAATHTAAEVGSILVNAVRDITSSVGDLATELFEIREAAARAENDNPPENRND</sequence>
<keyword evidence="2" id="KW-1185">Reference proteome</keyword>
<reference evidence="1" key="1">
    <citation type="submission" date="2022-01" db="EMBL/GenBank/DDBJ databases">
        <title>Nocardioidaceae gen. sp. A5X3R13.</title>
        <authorList>
            <person name="Lopez Marin M.A."/>
            <person name="Uhlik O."/>
        </authorList>
    </citation>
    <scope>NUCLEOTIDE SEQUENCE</scope>
    <source>
        <strain evidence="1">A5X3R13</strain>
    </source>
</reference>
<dbReference type="AlphaFoldDB" id="A0AA46YKJ2"/>
<dbReference type="Proteomes" id="UP001164390">
    <property type="component" value="Chromosome"/>
</dbReference>